<evidence type="ECO:0000256" key="2">
    <source>
        <dbReference type="ARBA" id="ARBA00004245"/>
    </source>
</evidence>
<dbReference type="GO" id="GO:0060271">
    <property type="term" value="P:cilium assembly"/>
    <property type="evidence" value="ECO:0007669"/>
    <property type="project" value="TreeGrafter"/>
</dbReference>
<dbReference type="InParanoid" id="G0R0W6"/>
<evidence type="ECO:0000256" key="5">
    <source>
        <dbReference type="ARBA" id="ARBA00023069"/>
    </source>
</evidence>
<accession>G0R0W6</accession>
<dbReference type="InterPro" id="IPR014003">
    <property type="entry name" value="BBS5_PH"/>
</dbReference>
<keyword evidence="10" id="KW-1185">Reference proteome</keyword>
<comment type="similarity">
    <text evidence="3">Belongs to the BBS5 family.</text>
</comment>
<dbReference type="PANTHER" id="PTHR21351">
    <property type="entry name" value="BARDET-BIEDL SYNDROME PROTEIN 5"/>
    <property type="match status" value="1"/>
</dbReference>
<dbReference type="Proteomes" id="UP000008983">
    <property type="component" value="Unassembled WGS sequence"/>
</dbReference>
<keyword evidence="5" id="KW-0969">Cilium</keyword>
<dbReference type="OrthoDB" id="10261999at2759"/>
<evidence type="ECO:0000259" key="8">
    <source>
        <dbReference type="SMART" id="SM00683"/>
    </source>
</evidence>
<dbReference type="PANTHER" id="PTHR21351:SF0">
    <property type="entry name" value="BARDET-BIEDL SYNDROME 5 PROTEIN"/>
    <property type="match status" value="1"/>
</dbReference>
<reference evidence="9 10" key="1">
    <citation type="submission" date="2011-07" db="EMBL/GenBank/DDBJ databases">
        <authorList>
            <person name="Coyne R."/>
            <person name="Brami D."/>
            <person name="Johnson J."/>
            <person name="Hostetler J."/>
            <person name="Hannick L."/>
            <person name="Clark T."/>
            <person name="Cassidy-Hanley D."/>
            <person name="Inman J."/>
        </authorList>
    </citation>
    <scope>NUCLEOTIDE SEQUENCE [LARGE SCALE GENOMIC DNA]</scope>
    <source>
        <strain evidence="9 10">G5</strain>
    </source>
</reference>
<evidence type="ECO:0000256" key="3">
    <source>
        <dbReference type="ARBA" id="ARBA00005822"/>
    </source>
</evidence>
<evidence type="ECO:0000256" key="6">
    <source>
        <dbReference type="ARBA" id="ARBA00023212"/>
    </source>
</evidence>
<name>G0R0W6_ICHMU</name>
<dbReference type="STRING" id="857967.G0R0W6"/>
<gene>
    <name evidence="9" type="ORF">IMG5_167300</name>
</gene>
<keyword evidence="4" id="KW-0963">Cytoplasm</keyword>
<dbReference type="SMART" id="SM00683">
    <property type="entry name" value="DM16"/>
    <property type="match status" value="1"/>
</dbReference>
<sequence length="250" mass="29464">MTYYQSFFDHEIKFDLQKKLLDLCAGEVEFQSQDYIEDYKGNQHERGCFIYQQTIPYRELKRGTIVQDKSLLLLNGENVVSKYSNVYNIGSEQGIFGQLYLTNVRLAWFAEKNESLNISIPWILIKNLLKKQLKVGLSLVVEINEFSGGYSIGYYSDQIETLFQEVEKLRNYYILNPDLGIKKINEDYEQSYKSKTIKKQLKMLKQLIHYLMKKIKNEIDFDYRLGVAIEKLPNGIQTDDLWQIINKQSM</sequence>
<organism evidence="9 10">
    <name type="scientific">Ichthyophthirius multifiliis</name>
    <name type="common">White spot disease agent</name>
    <name type="synonym">Ich</name>
    <dbReference type="NCBI Taxonomy" id="5932"/>
    <lineage>
        <taxon>Eukaryota</taxon>
        <taxon>Sar</taxon>
        <taxon>Alveolata</taxon>
        <taxon>Ciliophora</taxon>
        <taxon>Intramacronucleata</taxon>
        <taxon>Oligohymenophorea</taxon>
        <taxon>Hymenostomatida</taxon>
        <taxon>Ophryoglenina</taxon>
        <taxon>Ichthyophthirius</taxon>
    </lineage>
</organism>
<comment type="subcellular location">
    <subcellularLocation>
        <location evidence="1">Cell projection</location>
        <location evidence="1">Cilium</location>
    </subcellularLocation>
    <subcellularLocation>
        <location evidence="2">Cytoplasm</location>
        <location evidence="2">Cytoskeleton</location>
    </subcellularLocation>
</comment>
<evidence type="ECO:0000313" key="9">
    <source>
        <dbReference type="EMBL" id="EGR28877.1"/>
    </source>
</evidence>
<protein>
    <recommendedName>
        <fullName evidence="8">BBSome complex member BBS5 PH domain-containing protein</fullName>
    </recommendedName>
</protein>
<dbReference type="GO" id="GO:0034464">
    <property type="term" value="C:BBSome"/>
    <property type="evidence" value="ECO:0007669"/>
    <property type="project" value="InterPro"/>
</dbReference>
<proteinExistence type="inferred from homology"/>
<dbReference type="GO" id="GO:0032266">
    <property type="term" value="F:phosphatidylinositol-3-phosphate binding"/>
    <property type="evidence" value="ECO:0007669"/>
    <property type="project" value="TreeGrafter"/>
</dbReference>
<evidence type="ECO:0000256" key="1">
    <source>
        <dbReference type="ARBA" id="ARBA00004138"/>
    </source>
</evidence>
<dbReference type="RefSeq" id="XP_004030113.1">
    <property type="nucleotide sequence ID" value="XM_004030065.1"/>
</dbReference>
<dbReference type="EMBL" id="GL984205">
    <property type="protein sequence ID" value="EGR28877.1"/>
    <property type="molecule type" value="Genomic_DNA"/>
</dbReference>
<dbReference type="GO" id="GO:0036064">
    <property type="term" value="C:ciliary basal body"/>
    <property type="evidence" value="ECO:0007669"/>
    <property type="project" value="TreeGrafter"/>
</dbReference>
<evidence type="ECO:0000313" key="10">
    <source>
        <dbReference type="Proteomes" id="UP000008983"/>
    </source>
</evidence>
<feature type="domain" description="BBSome complex member BBS5 PH" evidence="8">
    <location>
        <begin position="77"/>
        <end position="131"/>
    </location>
</feature>
<dbReference type="eggNOG" id="ENOG502QR2Z">
    <property type="taxonomic scope" value="Eukaryota"/>
</dbReference>
<keyword evidence="7" id="KW-0966">Cell projection</keyword>
<dbReference type="Pfam" id="PF07289">
    <property type="entry name" value="BBL5"/>
    <property type="match status" value="2"/>
</dbReference>
<keyword evidence="6" id="KW-0206">Cytoskeleton</keyword>
<evidence type="ECO:0000256" key="4">
    <source>
        <dbReference type="ARBA" id="ARBA00022490"/>
    </source>
</evidence>
<dbReference type="OMA" id="DISHSNM"/>
<dbReference type="InterPro" id="IPR006606">
    <property type="entry name" value="BBL5"/>
</dbReference>
<evidence type="ECO:0000256" key="7">
    <source>
        <dbReference type="ARBA" id="ARBA00023273"/>
    </source>
</evidence>
<dbReference type="GeneID" id="14904964"/>
<dbReference type="AlphaFoldDB" id="G0R0W6"/>